<keyword evidence="1" id="KW-0472">Membrane</keyword>
<dbReference type="EMBL" id="BMFL01000003">
    <property type="protein sequence ID" value="GGE90201.1"/>
    <property type="molecule type" value="Genomic_DNA"/>
</dbReference>
<feature type="transmembrane region" description="Helical" evidence="1">
    <location>
        <begin position="93"/>
        <end position="116"/>
    </location>
</feature>
<accession>A0A1M7AG46</accession>
<keyword evidence="1" id="KW-0812">Transmembrane</keyword>
<dbReference type="OrthoDB" id="805675at2"/>
<reference evidence="4" key="3">
    <citation type="submission" date="2016-11" db="EMBL/GenBank/DDBJ databases">
        <authorList>
            <person name="Varghese N."/>
            <person name="Submissions S."/>
        </authorList>
    </citation>
    <scope>NUCLEOTIDE SEQUENCE [LARGE SCALE GENOMIC DNA]</scope>
    <source>
        <strain evidence="4">DSM 27989</strain>
    </source>
</reference>
<reference evidence="5" key="4">
    <citation type="journal article" date="2019" name="Int. J. Syst. Evol. Microbiol.">
        <title>The Global Catalogue of Microorganisms (GCM) 10K type strain sequencing project: providing services to taxonomists for standard genome sequencing and annotation.</title>
        <authorList>
            <consortium name="The Broad Institute Genomics Platform"/>
            <consortium name="The Broad Institute Genome Sequencing Center for Infectious Disease"/>
            <person name="Wu L."/>
            <person name="Ma J."/>
        </authorList>
    </citation>
    <scope>NUCLEOTIDE SEQUENCE [LARGE SCALE GENOMIC DNA]</scope>
    <source>
        <strain evidence="5">CGMCC 1.12707</strain>
    </source>
</reference>
<dbReference type="AlphaFoldDB" id="A0A1M7AG46"/>
<evidence type="ECO:0000313" key="4">
    <source>
        <dbReference type="Proteomes" id="UP000184120"/>
    </source>
</evidence>
<feature type="transmembrane region" description="Helical" evidence="1">
    <location>
        <begin position="122"/>
        <end position="143"/>
    </location>
</feature>
<keyword evidence="5" id="KW-1185">Reference proteome</keyword>
<dbReference type="EMBL" id="FRBH01000009">
    <property type="protein sequence ID" value="SHL41720.1"/>
    <property type="molecule type" value="Genomic_DNA"/>
</dbReference>
<dbReference type="Proteomes" id="UP000650994">
    <property type="component" value="Unassembled WGS sequence"/>
</dbReference>
<organism evidence="3 4">
    <name type="scientific">Chishuiella changwenlii</name>
    <dbReference type="NCBI Taxonomy" id="1434701"/>
    <lineage>
        <taxon>Bacteria</taxon>
        <taxon>Pseudomonadati</taxon>
        <taxon>Bacteroidota</taxon>
        <taxon>Flavobacteriia</taxon>
        <taxon>Flavobacteriales</taxon>
        <taxon>Weeksellaceae</taxon>
        <taxon>Chishuiella</taxon>
    </lineage>
</organism>
<evidence type="ECO:0000313" key="2">
    <source>
        <dbReference type="EMBL" id="GGE90201.1"/>
    </source>
</evidence>
<reference evidence="2" key="1">
    <citation type="journal article" date="2014" name="Int. J. Syst. Evol. Microbiol.">
        <title>Complete genome of a new Firmicutes species belonging to the dominant human colonic microbiota ('Ruminococcus bicirculans') reveals two chromosomes and a selective capacity to utilize plant glucans.</title>
        <authorList>
            <consortium name="NISC Comparative Sequencing Program"/>
            <person name="Wegmann U."/>
            <person name="Louis P."/>
            <person name="Goesmann A."/>
            <person name="Henrissat B."/>
            <person name="Duncan S.H."/>
            <person name="Flint H.J."/>
        </authorList>
    </citation>
    <scope>NUCLEOTIDE SEQUENCE</scope>
    <source>
        <strain evidence="2">CGMCC 1.12707</strain>
    </source>
</reference>
<gene>
    <name evidence="2" type="ORF">GCM10010984_04880</name>
    <name evidence="3" type="ORF">SAMN05443634_10918</name>
</gene>
<evidence type="ECO:0000313" key="3">
    <source>
        <dbReference type="EMBL" id="SHL41720.1"/>
    </source>
</evidence>
<reference evidence="2" key="5">
    <citation type="submission" date="2024-05" db="EMBL/GenBank/DDBJ databases">
        <authorList>
            <person name="Sun Q."/>
            <person name="Zhou Y."/>
        </authorList>
    </citation>
    <scope>NUCLEOTIDE SEQUENCE</scope>
    <source>
        <strain evidence="2">CGMCC 1.12707</strain>
    </source>
</reference>
<proteinExistence type="predicted"/>
<evidence type="ECO:0000256" key="1">
    <source>
        <dbReference type="SAM" id="Phobius"/>
    </source>
</evidence>
<sequence>MIRKISGNLIIALFIPFLLKIRWLPNVCNALFKKEYKYYDFDIKTLSEFLYHVYGENYIGSYLISLIGFLIPFQTIKDILYKSKGKISFLHKIFIVTILLCIEIIIIGTFVNIWTIPWWHNFMYLLISIVFGIIITTITYFFIDRYVERSH</sequence>
<feature type="transmembrane region" description="Helical" evidence="1">
    <location>
        <begin position="54"/>
        <end position="73"/>
    </location>
</feature>
<evidence type="ECO:0000313" key="5">
    <source>
        <dbReference type="Proteomes" id="UP000650994"/>
    </source>
</evidence>
<name>A0A1M7AG46_9FLAO</name>
<protein>
    <submittedName>
        <fullName evidence="3">Uncharacterized protein</fullName>
    </submittedName>
</protein>
<dbReference type="RefSeq" id="WP_072932906.1">
    <property type="nucleotide sequence ID" value="NZ_BMFL01000003.1"/>
</dbReference>
<dbReference type="Proteomes" id="UP000184120">
    <property type="component" value="Unassembled WGS sequence"/>
</dbReference>
<keyword evidence="1" id="KW-1133">Transmembrane helix</keyword>
<reference evidence="3" key="2">
    <citation type="submission" date="2016-11" db="EMBL/GenBank/DDBJ databases">
        <authorList>
            <person name="Jaros S."/>
            <person name="Januszkiewicz K."/>
            <person name="Wedrychowicz H."/>
        </authorList>
    </citation>
    <scope>NUCLEOTIDE SEQUENCE [LARGE SCALE GENOMIC DNA]</scope>
    <source>
        <strain evidence="3">DSM 27989</strain>
    </source>
</reference>